<feature type="domain" description="Formyl transferase C-terminal" evidence="7">
    <location>
        <begin position="204"/>
        <end position="255"/>
    </location>
</feature>
<gene>
    <name evidence="8" type="primary">MCYN0480</name>
    <name evidence="5" type="synonym">fmt</name>
    <name evidence="8" type="ORF">NCTC10181_00164</name>
</gene>
<dbReference type="CDD" id="cd08646">
    <property type="entry name" value="FMT_core_Met-tRNA-FMT_N"/>
    <property type="match status" value="1"/>
</dbReference>
<dbReference type="Gene3D" id="3.40.50.12230">
    <property type="match status" value="1"/>
</dbReference>
<evidence type="ECO:0000313" key="9">
    <source>
        <dbReference type="Proteomes" id="UP000290985"/>
    </source>
</evidence>
<dbReference type="InterPro" id="IPR011034">
    <property type="entry name" value="Formyl_transferase-like_C_sf"/>
</dbReference>
<evidence type="ECO:0000256" key="2">
    <source>
        <dbReference type="ARBA" id="ARBA00012261"/>
    </source>
</evidence>
<dbReference type="CDD" id="cd08704">
    <property type="entry name" value="Met_tRNA_FMT_C"/>
    <property type="match status" value="1"/>
</dbReference>
<dbReference type="InterPro" id="IPR044135">
    <property type="entry name" value="Met-tRNA-FMT_C"/>
</dbReference>
<feature type="binding site" evidence="5">
    <location>
        <begin position="110"/>
        <end position="113"/>
    </location>
    <ligand>
        <name>(6S)-5,6,7,8-tetrahydrofolate</name>
        <dbReference type="ChEBI" id="CHEBI:57453"/>
    </ligand>
</feature>
<accession>A0A449B152</accession>
<dbReference type="KEGG" id="mcit:NCTC10181_00164"/>
<dbReference type="SUPFAM" id="SSF50486">
    <property type="entry name" value="FMT C-terminal domain-like"/>
    <property type="match status" value="1"/>
</dbReference>
<comment type="function">
    <text evidence="5">Attaches a formyl group to the free amino group of methionyl-tRNA(fMet). The formyl group appears to play a dual role in the initiator identity of N-formylmethionyl-tRNA by promoting its recognition by IF2 and preventing the misappropriation of this tRNA by the elongation apparatus.</text>
</comment>
<protein>
    <recommendedName>
        <fullName evidence="2 5">Methionyl-tRNA formyltransferase</fullName>
        <ecNumber evidence="2 5">2.1.2.9</ecNumber>
    </recommendedName>
</protein>
<dbReference type="NCBIfam" id="TIGR00460">
    <property type="entry name" value="fmt"/>
    <property type="match status" value="1"/>
</dbReference>
<dbReference type="PANTHER" id="PTHR11138">
    <property type="entry name" value="METHIONYL-TRNA FORMYLTRANSFERASE"/>
    <property type="match status" value="1"/>
</dbReference>
<dbReference type="Proteomes" id="UP000290985">
    <property type="component" value="Chromosome"/>
</dbReference>
<dbReference type="InterPro" id="IPR005794">
    <property type="entry name" value="Fmt"/>
</dbReference>
<evidence type="ECO:0000259" key="7">
    <source>
        <dbReference type="Pfam" id="PF02911"/>
    </source>
</evidence>
<sequence length="283" mass="32136">MNKNIKIVLAGTPQFSVPIFEQLIKNFHVVAIVSQPDKPANRGYKLEPTPVKLLAQKYNIPLFQPEKIAQIYDQLAEMDYDIFLSCAFGQFVPTKVLNLAKKASLNIHGSLLPKYRGAAPIQHAIWNGEVETGLNLIYMINKMDAGNILKEVKIEILQTDTSDIMFDKLSSLGQKHIVSWINEFISGNFNEIIQDEEKVTLAPKLNKEEAFLDASLTIEQAFNKIRAFSSNPGAYLFVDNRRLKVFYATKTSHPNAIKLPFSNGFLYAIDYQYESKKRVTFKK</sequence>
<evidence type="ECO:0000256" key="4">
    <source>
        <dbReference type="ARBA" id="ARBA00022917"/>
    </source>
</evidence>
<dbReference type="HAMAP" id="MF_00182">
    <property type="entry name" value="Formyl_trans"/>
    <property type="match status" value="1"/>
</dbReference>
<evidence type="ECO:0000256" key="5">
    <source>
        <dbReference type="HAMAP-Rule" id="MF_00182"/>
    </source>
</evidence>
<dbReference type="EMBL" id="LR215036">
    <property type="protein sequence ID" value="VEU74329.1"/>
    <property type="molecule type" value="Genomic_DNA"/>
</dbReference>
<keyword evidence="4 5" id="KW-0648">Protein biosynthesis</keyword>
<evidence type="ECO:0000259" key="6">
    <source>
        <dbReference type="Pfam" id="PF00551"/>
    </source>
</evidence>
<evidence type="ECO:0000256" key="3">
    <source>
        <dbReference type="ARBA" id="ARBA00022679"/>
    </source>
</evidence>
<proteinExistence type="inferred from homology"/>
<name>A0A449B152_9BACT</name>
<keyword evidence="9" id="KW-1185">Reference proteome</keyword>
<comment type="similarity">
    <text evidence="1 5">Belongs to the Fmt family.</text>
</comment>
<evidence type="ECO:0000313" key="8">
    <source>
        <dbReference type="EMBL" id="VEU74329.1"/>
    </source>
</evidence>
<dbReference type="InterPro" id="IPR005793">
    <property type="entry name" value="Formyl_trans_C"/>
</dbReference>
<dbReference type="InterPro" id="IPR036477">
    <property type="entry name" value="Formyl_transf_N_sf"/>
</dbReference>
<feature type="domain" description="Formyl transferase N-terminal" evidence="6">
    <location>
        <begin position="6"/>
        <end position="179"/>
    </location>
</feature>
<dbReference type="EC" id="2.1.2.9" evidence="2 5"/>
<dbReference type="InterPro" id="IPR041711">
    <property type="entry name" value="Met-tRNA-FMT_N"/>
</dbReference>
<comment type="catalytic activity">
    <reaction evidence="5">
        <text>L-methionyl-tRNA(fMet) + (6R)-10-formyltetrahydrofolate = N-formyl-L-methionyl-tRNA(fMet) + (6S)-5,6,7,8-tetrahydrofolate + H(+)</text>
        <dbReference type="Rhea" id="RHEA:24380"/>
        <dbReference type="Rhea" id="RHEA-COMP:9952"/>
        <dbReference type="Rhea" id="RHEA-COMP:9953"/>
        <dbReference type="ChEBI" id="CHEBI:15378"/>
        <dbReference type="ChEBI" id="CHEBI:57453"/>
        <dbReference type="ChEBI" id="CHEBI:78530"/>
        <dbReference type="ChEBI" id="CHEBI:78844"/>
        <dbReference type="ChEBI" id="CHEBI:195366"/>
        <dbReference type="EC" id="2.1.2.9"/>
    </reaction>
</comment>
<reference evidence="8 9" key="1">
    <citation type="submission" date="2019-01" db="EMBL/GenBank/DDBJ databases">
        <authorList>
            <consortium name="Pathogen Informatics"/>
        </authorList>
    </citation>
    <scope>NUCLEOTIDE SEQUENCE [LARGE SCALE GENOMIC DNA]</scope>
    <source>
        <strain evidence="8 9">NCTC10181</strain>
    </source>
</reference>
<dbReference type="RefSeq" id="WP_197723776.1">
    <property type="nucleotide sequence ID" value="NZ_LR215036.1"/>
</dbReference>
<dbReference type="PANTHER" id="PTHR11138:SF5">
    <property type="entry name" value="METHIONYL-TRNA FORMYLTRANSFERASE, MITOCHONDRIAL"/>
    <property type="match status" value="1"/>
</dbReference>
<evidence type="ECO:0000256" key="1">
    <source>
        <dbReference type="ARBA" id="ARBA00010699"/>
    </source>
</evidence>
<dbReference type="Pfam" id="PF02911">
    <property type="entry name" value="Formyl_trans_C"/>
    <property type="match status" value="1"/>
</dbReference>
<dbReference type="InterPro" id="IPR002376">
    <property type="entry name" value="Formyl_transf_N"/>
</dbReference>
<organism evidence="8 9">
    <name type="scientific">Mycoplasmopsis citelli</name>
    <dbReference type="NCBI Taxonomy" id="171281"/>
    <lineage>
        <taxon>Bacteria</taxon>
        <taxon>Bacillati</taxon>
        <taxon>Mycoplasmatota</taxon>
        <taxon>Mycoplasmoidales</taxon>
        <taxon>Metamycoplasmataceae</taxon>
        <taxon>Mycoplasmopsis</taxon>
    </lineage>
</organism>
<dbReference type="GO" id="GO:0005829">
    <property type="term" value="C:cytosol"/>
    <property type="evidence" value="ECO:0007669"/>
    <property type="project" value="TreeGrafter"/>
</dbReference>
<dbReference type="Pfam" id="PF00551">
    <property type="entry name" value="Formyl_trans_N"/>
    <property type="match status" value="1"/>
</dbReference>
<dbReference type="GO" id="GO:0004479">
    <property type="term" value="F:methionyl-tRNA formyltransferase activity"/>
    <property type="evidence" value="ECO:0007669"/>
    <property type="project" value="UniProtKB-UniRule"/>
</dbReference>
<dbReference type="AlphaFoldDB" id="A0A449B152"/>
<keyword evidence="3 5" id="KW-0808">Transferase</keyword>
<dbReference type="SUPFAM" id="SSF53328">
    <property type="entry name" value="Formyltransferase"/>
    <property type="match status" value="1"/>
</dbReference>